<dbReference type="GO" id="GO:0042602">
    <property type="term" value="F:riboflavin reductase (NADPH) activity"/>
    <property type="evidence" value="ECO:0007669"/>
    <property type="project" value="TreeGrafter"/>
</dbReference>
<dbReference type="InterPro" id="IPR012349">
    <property type="entry name" value="Split_barrel_FMN-bd"/>
</dbReference>
<evidence type="ECO:0000259" key="2">
    <source>
        <dbReference type="SMART" id="SM00903"/>
    </source>
</evidence>
<reference evidence="3 4" key="1">
    <citation type="journal article" date="2019" name="Int. J. Syst. Evol. Microbiol.">
        <title>Streptomyces cadmiisoli sp. nov., a novel actinomycete isolated from cadmium-contaminated soil.</title>
        <authorList>
            <person name="Li K."/>
            <person name="Tang X."/>
            <person name="Zhao J."/>
            <person name="Guo Y."/>
            <person name="Tang Y."/>
            <person name="Gao J."/>
        </authorList>
    </citation>
    <scope>NUCLEOTIDE SEQUENCE [LARGE SCALE GENOMIC DNA]</scope>
    <source>
        <strain evidence="3 4">ZFG47</strain>
    </source>
</reference>
<dbReference type="RefSeq" id="WP_053757277.1">
    <property type="nucleotide sequence ID" value="NZ_CBDRHE010000010.1"/>
</dbReference>
<evidence type="ECO:0000313" key="4">
    <source>
        <dbReference type="Proteomes" id="UP000249616"/>
    </source>
</evidence>
<dbReference type="SMART" id="SM00903">
    <property type="entry name" value="Flavin_Reduct"/>
    <property type="match status" value="1"/>
</dbReference>
<accession>A0A2Z4IXQ3</accession>
<dbReference type="PANTHER" id="PTHR30466:SF1">
    <property type="entry name" value="FMN REDUCTASE (NADH) RUTF"/>
    <property type="match status" value="1"/>
</dbReference>
<dbReference type="KEGG" id="scad:DN051_13760"/>
<sequence>MIAPNTPSAATLAPGEFRELMAGFPTGVSVVTAFDAARRPWGMTCSSLSSVTLRPPTLLICLRNGSPTLGAVLDQDRFSVNLLGEAGRPAAELFASGASDRFDRVKWEDPPGCGGPHLPDVAHAVADCRVVRADSVGDHTVVFGEVERSLTWPAPRPLMYGLRGYAVWPAAS</sequence>
<dbReference type="Pfam" id="PF01613">
    <property type="entry name" value="Flavin_Reduct"/>
    <property type="match status" value="1"/>
</dbReference>
<protein>
    <submittedName>
        <fullName evidence="3">Flavin reductase</fullName>
    </submittedName>
</protein>
<evidence type="ECO:0000256" key="1">
    <source>
        <dbReference type="ARBA" id="ARBA00023002"/>
    </source>
</evidence>
<dbReference type="Gene3D" id="2.30.110.10">
    <property type="entry name" value="Electron Transport, Fmn-binding Protein, Chain A"/>
    <property type="match status" value="1"/>
</dbReference>
<evidence type="ECO:0000313" key="3">
    <source>
        <dbReference type="EMBL" id="AWW37587.1"/>
    </source>
</evidence>
<gene>
    <name evidence="3" type="ORF">DN051_13760</name>
</gene>
<dbReference type="GO" id="GO:0010181">
    <property type="term" value="F:FMN binding"/>
    <property type="evidence" value="ECO:0007669"/>
    <property type="project" value="InterPro"/>
</dbReference>
<name>A0A2Z4IXQ3_9ACTN</name>
<keyword evidence="4" id="KW-1185">Reference proteome</keyword>
<proteinExistence type="predicted"/>
<dbReference type="InterPro" id="IPR050268">
    <property type="entry name" value="NADH-dep_flavin_reductase"/>
</dbReference>
<feature type="domain" description="Flavin reductase like" evidence="2">
    <location>
        <begin position="21"/>
        <end position="167"/>
    </location>
</feature>
<dbReference type="Proteomes" id="UP000249616">
    <property type="component" value="Chromosome"/>
</dbReference>
<dbReference type="EMBL" id="CP030073">
    <property type="protein sequence ID" value="AWW37587.1"/>
    <property type="molecule type" value="Genomic_DNA"/>
</dbReference>
<dbReference type="SUPFAM" id="SSF50475">
    <property type="entry name" value="FMN-binding split barrel"/>
    <property type="match status" value="1"/>
</dbReference>
<dbReference type="PANTHER" id="PTHR30466">
    <property type="entry name" value="FLAVIN REDUCTASE"/>
    <property type="match status" value="1"/>
</dbReference>
<keyword evidence="1" id="KW-0560">Oxidoreductase</keyword>
<dbReference type="AlphaFoldDB" id="A0A2Z4IXQ3"/>
<dbReference type="InterPro" id="IPR002563">
    <property type="entry name" value="Flavin_Rdtase-like_dom"/>
</dbReference>
<organism evidence="3 4">
    <name type="scientific">Streptomyces cadmiisoli</name>
    <dbReference type="NCBI Taxonomy" id="2184053"/>
    <lineage>
        <taxon>Bacteria</taxon>
        <taxon>Bacillati</taxon>
        <taxon>Actinomycetota</taxon>
        <taxon>Actinomycetes</taxon>
        <taxon>Kitasatosporales</taxon>
        <taxon>Streptomycetaceae</taxon>
        <taxon>Streptomyces</taxon>
        <taxon>Streptomyces aurantiacus group</taxon>
    </lineage>
</organism>